<organism evidence="3 4">
    <name type="scientific">Mixia osmundae (strain CBS 9802 / IAM 14324 / JCM 22182 / KY 12970)</name>
    <dbReference type="NCBI Taxonomy" id="764103"/>
    <lineage>
        <taxon>Eukaryota</taxon>
        <taxon>Fungi</taxon>
        <taxon>Dikarya</taxon>
        <taxon>Basidiomycota</taxon>
        <taxon>Pucciniomycotina</taxon>
        <taxon>Mixiomycetes</taxon>
        <taxon>Mixiales</taxon>
        <taxon>Mixiaceae</taxon>
        <taxon>Mixia</taxon>
    </lineage>
</organism>
<name>G7DX06_MIXOS</name>
<evidence type="ECO:0000313" key="4">
    <source>
        <dbReference type="Proteomes" id="UP000009131"/>
    </source>
</evidence>
<feature type="coiled-coil region" evidence="1">
    <location>
        <begin position="33"/>
        <end position="67"/>
    </location>
</feature>
<dbReference type="EMBL" id="BABT02000054">
    <property type="protein sequence ID" value="GAA95103.1"/>
    <property type="molecule type" value="Genomic_DNA"/>
</dbReference>
<reference evidence="3 4" key="1">
    <citation type="journal article" date="2011" name="J. Gen. Appl. Microbiol.">
        <title>Draft genome sequencing of the enigmatic basidiomycete Mixia osmundae.</title>
        <authorList>
            <person name="Nishida H."/>
            <person name="Nagatsuka Y."/>
            <person name="Sugiyama J."/>
        </authorList>
    </citation>
    <scope>NUCLEOTIDE SEQUENCE [LARGE SCALE GENOMIC DNA]</scope>
    <source>
        <strain evidence="4">CBS 9802 / IAM 14324 / JCM 22182 / KY 12970</strain>
    </source>
</reference>
<dbReference type="AlphaFoldDB" id="G7DX06"/>
<keyword evidence="4" id="KW-1185">Reference proteome</keyword>
<keyword evidence="1" id="KW-0175">Coiled coil</keyword>
<evidence type="ECO:0000256" key="2">
    <source>
        <dbReference type="SAM" id="MobiDB-lite"/>
    </source>
</evidence>
<gene>
    <name evidence="3" type="primary">Mo01758</name>
    <name evidence="3" type="ORF">E5Q_01758</name>
</gene>
<comment type="caution">
    <text evidence="3">The sequence shown here is derived from an EMBL/GenBank/DDBJ whole genome shotgun (WGS) entry which is preliminary data.</text>
</comment>
<dbReference type="Proteomes" id="UP000009131">
    <property type="component" value="Unassembled WGS sequence"/>
</dbReference>
<protein>
    <submittedName>
        <fullName evidence="3">Uncharacterized protein</fullName>
    </submittedName>
</protein>
<accession>G7DX06</accession>
<proteinExistence type="predicted"/>
<evidence type="ECO:0000256" key="1">
    <source>
        <dbReference type="SAM" id="Coils"/>
    </source>
</evidence>
<dbReference type="RefSeq" id="XP_014566660.1">
    <property type="nucleotide sequence ID" value="XM_014711174.1"/>
</dbReference>
<evidence type="ECO:0000313" key="3">
    <source>
        <dbReference type="EMBL" id="GAA95103.1"/>
    </source>
</evidence>
<dbReference type="HOGENOM" id="CLU_2638600_0_0_1"/>
<dbReference type="InParanoid" id="G7DX06"/>
<feature type="region of interest" description="Disordered" evidence="2">
    <location>
        <begin position="1"/>
        <end position="22"/>
    </location>
</feature>
<sequence length="77" mass="8442">MDSFTSSLSALPRSVSGEQNQMVASAHTMAVQVDEKRHRIDSAQAELDKLNSAIAATEQRRQELERQLVSNQTGQAS</sequence>
<reference evidence="3 4" key="2">
    <citation type="journal article" date="2012" name="Open Biol.">
        <title>Characteristics of nucleosomes and linker DNA regions on the genome of the basidiomycete Mixia osmundae revealed by mono- and dinucleosome mapping.</title>
        <authorList>
            <person name="Nishida H."/>
            <person name="Kondo S."/>
            <person name="Matsumoto T."/>
            <person name="Suzuki Y."/>
            <person name="Yoshikawa H."/>
            <person name="Taylor T.D."/>
            <person name="Sugiyama J."/>
        </authorList>
    </citation>
    <scope>NUCLEOTIDE SEQUENCE [LARGE SCALE GENOMIC DNA]</scope>
    <source>
        <strain evidence="4">CBS 9802 / IAM 14324 / JCM 22182 / KY 12970</strain>
    </source>
</reference>